<protein>
    <recommendedName>
        <fullName evidence="3">Alternate signal-mediated exported protein, CPF_0494 family</fullName>
    </recommendedName>
</protein>
<sequence length="257" mass="28417">MKNKKSVVASIVLSGALVVVGTLAYFTQTHTVDNKLKTKGFGSDIVEKFTPKEFNPGATVTKEVRVDNTGDYALVARAKWEESWTRNGEEFKAVAYPDTNNESVVDKNGMSDKWVDGNDGWAYYNEMIGVNGHTENFLTSITLKNSDDVVGTDIKNFYYTTAATEPDKTSIGTDSKTQWVKISEEEFKALDDENNDIKATFKRAEVKSNGLYDNAEYTLTITAQVSQANKEAAATWITDATNQTVKNFLNGLPTVNN</sequence>
<feature type="signal peptide" evidence="1">
    <location>
        <begin position="1"/>
        <end position="24"/>
    </location>
</feature>
<feature type="chain" id="PRO_5027076488" description="Alternate signal-mediated exported protein, CPF_0494 family" evidence="1">
    <location>
        <begin position="25"/>
        <end position="257"/>
    </location>
</feature>
<dbReference type="EMBL" id="CACRTL010000003">
    <property type="protein sequence ID" value="VYT58288.1"/>
    <property type="molecule type" value="Genomic_DNA"/>
</dbReference>
<reference evidence="2" key="1">
    <citation type="submission" date="2019-11" db="EMBL/GenBank/DDBJ databases">
        <authorList>
            <person name="Feng L."/>
        </authorList>
    </citation>
    <scope>NUCLEOTIDE SEQUENCE</scope>
    <source>
        <strain evidence="2">CramosumLFYP8</strain>
    </source>
</reference>
<name>A0A6N2XYI4_9FIRM</name>
<keyword evidence="1" id="KW-0732">Signal</keyword>
<gene>
    <name evidence="2" type="ORF">CRLFYP8_00754</name>
</gene>
<organism evidence="2">
    <name type="scientific">Thomasclavelia ramosa</name>
    <dbReference type="NCBI Taxonomy" id="1547"/>
    <lineage>
        <taxon>Bacteria</taxon>
        <taxon>Bacillati</taxon>
        <taxon>Bacillota</taxon>
        <taxon>Erysipelotrichia</taxon>
        <taxon>Erysipelotrichales</taxon>
        <taxon>Coprobacillaceae</taxon>
        <taxon>Thomasclavelia</taxon>
    </lineage>
</organism>
<dbReference type="RefSeq" id="WP_156635031.1">
    <property type="nucleotide sequence ID" value="NZ_CACRTL010000003.1"/>
</dbReference>
<evidence type="ECO:0008006" key="3">
    <source>
        <dbReference type="Google" id="ProtNLM"/>
    </source>
</evidence>
<dbReference type="InterPro" id="IPR024008">
    <property type="entry name" value="BsaA"/>
</dbReference>
<dbReference type="AlphaFoldDB" id="A0A6N2XYI4"/>
<accession>A0A6N2XYI4</accession>
<dbReference type="NCBIfam" id="TIGR04090">
    <property type="entry name" value="exp_by_SipW_IV"/>
    <property type="match status" value="1"/>
</dbReference>
<dbReference type="NCBIfam" id="TIGR04088">
    <property type="entry name" value="cognate_SipW"/>
    <property type="match status" value="1"/>
</dbReference>
<evidence type="ECO:0000256" key="1">
    <source>
        <dbReference type="SAM" id="SignalP"/>
    </source>
</evidence>
<proteinExistence type="predicted"/>
<evidence type="ECO:0000313" key="2">
    <source>
        <dbReference type="EMBL" id="VYT58288.1"/>
    </source>
</evidence>
<dbReference type="InterPro" id="IPR023833">
    <property type="entry name" value="Signal_pept_SipW-depend-type"/>
</dbReference>